<feature type="signal peptide" evidence="1">
    <location>
        <begin position="1"/>
        <end position="27"/>
    </location>
</feature>
<evidence type="ECO:0008006" key="4">
    <source>
        <dbReference type="Google" id="ProtNLM"/>
    </source>
</evidence>
<sequence length="358" mass="39784">MSSVVLWSPTFGPLCLLLMLISTGLRGGSQTYKSACFGLSHISSPQLVLAPATHELQRSSTMPSNDLYYARRTSYTESDDFTSIATSSFIYETGKAADQATFTSSELRYLRSDVADTQQRLYILESALTSLRLQGLTSRVLVGSVRSQVEQVLALLHNQLSLSIRNIIKRLFDHFNHSIRYWMQIFTNARPFSFDDFDAQMSHHSSTLESLLSTLRASKGAAVATKMHTESVQRQAHAKAELADCREYLAHVRGEGKILGQQIQNLLAPAETAYVYEPRSSASAHTQSHAQLHPYSTTMPQRRFDENGENIIPNAGMSQSSTRRAKTPGAAVLAKLSAMRQMSHISSTARRLSFDRTL</sequence>
<keyword evidence="3" id="KW-1185">Reference proteome</keyword>
<dbReference type="EMBL" id="KL198018">
    <property type="protein sequence ID" value="KDQ19882.1"/>
    <property type="molecule type" value="Genomic_DNA"/>
</dbReference>
<reference evidence="3" key="1">
    <citation type="journal article" date="2014" name="Proc. Natl. Acad. Sci. U.S.A.">
        <title>Extensive sampling of basidiomycete genomes demonstrates inadequacy of the white-rot/brown-rot paradigm for wood decay fungi.</title>
        <authorList>
            <person name="Riley R."/>
            <person name="Salamov A.A."/>
            <person name="Brown D.W."/>
            <person name="Nagy L.G."/>
            <person name="Floudas D."/>
            <person name="Held B.W."/>
            <person name="Levasseur A."/>
            <person name="Lombard V."/>
            <person name="Morin E."/>
            <person name="Otillar R."/>
            <person name="Lindquist E.A."/>
            <person name="Sun H."/>
            <person name="LaButti K.M."/>
            <person name="Schmutz J."/>
            <person name="Jabbour D."/>
            <person name="Luo H."/>
            <person name="Baker S.E."/>
            <person name="Pisabarro A.G."/>
            <person name="Walton J.D."/>
            <person name="Blanchette R.A."/>
            <person name="Henrissat B."/>
            <person name="Martin F."/>
            <person name="Cullen D."/>
            <person name="Hibbett D.S."/>
            <person name="Grigoriev I.V."/>
        </authorList>
    </citation>
    <scope>NUCLEOTIDE SEQUENCE [LARGE SCALE GENOMIC DNA]</scope>
    <source>
        <strain evidence="3">FD-172 SS1</strain>
    </source>
</reference>
<dbReference type="HOGENOM" id="CLU_773828_0_0_1"/>
<organism evidence="2 3">
    <name type="scientific">Botryobasidium botryosum (strain FD-172 SS1)</name>
    <dbReference type="NCBI Taxonomy" id="930990"/>
    <lineage>
        <taxon>Eukaryota</taxon>
        <taxon>Fungi</taxon>
        <taxon>Dikarya</taxon>
        <taxon>Basidiomycota</taxon>
        <taxon>Agaricomycotina</taxon>
        <taxon>Agaricomycetes</taxon>
        <taxon>Cantharellales</taxon>
        <taxon>Botryobasidiaceae</taxon>
        <taxon>Botryobasidium</taxon>
    </lineage>
</organism>
<protein>
    <recommendedName>
        <fullName evidence="4">Myosin-binding domain-containing protein</fullName>
    </recommendedName>
</protein>
<evidence type="ECO:0000256" key="1">
    <source>
        <dbReference type="SAM" id="SignalP"/>
    </source>
</evidence>
<keyword evidence="1" id="KW-0732">Signal</keyword>
<accession>A0A067N701</accession>
<feature type="chain" id="PRO_5001641858" description="Myosin-binding domain-containing protein" evidence="1">
    <location>
        <begin position="28"/>
        <end position="358"/>
    </location>
</feature>
<proteinExistence type="predicted"/>
<name>A0A067N701_BOTB1</name>
<gene>
    <name evidence="2" type="ORF">BOTBODRAFT_62271</name>
</gene>
<evidence type="ECO:0000313" key="3">
    <source>
        <dbReference type="Proteomes" id="UP000027195"/>
    </source>
</evidence>
<dbReference type="AlphaFoldDB" id="A0A067N701"/>
<evidence type="ECO:0000313" key="2">
    <source>
        <dbReference type="EMBL" id="KDQ19882.1"/>
    </source>
</evidence>
<dbReference type="Proteomes" id="UP000027195">
    <property type="component" value="Unassembled WGS sequence"/>
</dbReference>
<dbReference type="InParanoid" id="A0A067N701"/>